<keyword evidence="3" id="KW-1185">Reference proteome</keyword>
<proteinExistence type="predicted"/>
<dbReference type="OrthoDB" id="3364649at2759"/>
<dbReference type="EMBL" id="MU128917">
    <property type="protein sequence ID" value="KAF9519539.1"/>
    <property type="molecule type" value="Genomic_DNA"/>
</dbReference>
<feature type="region of interest" description="Disordered" evidence="1">
    <location>
        <begin position="352"/>
        <end position="375"/>
    </location>
</feature>
<evidence type="ECO:0000256" key="1">
    <source>
        <dbReference type="SAM" id="MobiDB-lite"/>
    </source>
</evidence>
<dbReference type="GO" id="GO:0007059">
    <property type="term" value="P:chromosome segregation"/>
    <property type="evidence" value="ECO:0007669"/>
    <property type="project" value="InterPro"/>
</dbReference>
<accession>A0A9P6B8M8</accession>
<organism evidence="2 3">
    <name type="scientific">Hydnum rufescens UP504</name>
    <dbReference type="NCBI Taxonomy" id="1448309"/>
    <lineage>
        <taxon>Eukaryota</taxon>
        <taxon>Fungi</taxon>
        <taxon>Dikarya</taxon>
        <taxon>Basidiomycota</taxon>
        <taxon>Agaricomycotina</taxon>
        <taxon>Agaricomycetes</taxon>
        <taxon>Cantharellales</taxon>
        <taxon>Hydnaceae</taxon>
        <taxon>Hydnum</taxon>
    </lineage>
</organism>
<dbReference type="PANTHER" id="PTHR14778:SF2">
    <property type="entry name" value="KINETOCHORE-ASSOCIATED PROTEIN DSN1 HOMOLOG"/>
    <property type="match status" value="1"/>
</dbReference>
<evidence type="ECO:0000313" key="2">
    <source>
        <dbReference type="EMBL" id="KAF9519539.1"/>
    </source>
</evidence>
<dbReference type="GO" id="GO:0000444">
    <property type="term" value="C:MIS12/MIND type complex"/>
    <property type="evidence" value="ECO:0007669"/>
    <property type="project" value="InterPro"/>
</dbReference>
<dbReference type="Pfam" id="PF08202">
    <property type="entry name" value="MIS13"/>
    <property type="match status" value="1"/>
</dbReference>
<protein>
    <submittedName>
        <fullName evidence="2">Uncharacterized protein</fullName>
    </submittedName>
</protein>
<dbReference type="InterPro" id="IPR013218">
    <property type="entry name" value="Dsn1/Mis13"/>
</dbReference>
<dbReference type="AlphaFoldDB" id="A0A9P6B8M8"/>
<feature type="region of interest" description="Disordered" evidence="1">
    <location>
        <begin position="140"/>
        <end position="164"/>
    </location>
</feature>
<evidence type="ECO:0000313" key="3">
    <source>
        <dbReference type="Proteomes" id="UP000886523"/>
    </source>
</evidence>
<reference evidence="2" key="1">
    <citation type="journal article" date="2020" name="Nat. Commun.">
        <title>Large-scale genome sequencing of mycorrhizal fungi provides insights into the early evolution of symbiotic traits.</title>
        <authorList>
            <person name="Miyauchi S."/>
            <person name="Kiss E."/>
            <person name="Kuo A."/>
            <person name="Drula E."/>
            <person name="Kohler A."/>
            <person name="Sanchez-Garcia M."/>
            <person name="Morin E."/>
            <person name="Andreopoulos B."/>
            <person name="Barry K.W."/>
            <person name="Bonito G."/>
            <person name="Buee M."/>
            <person name="Carver A."/>
            <person name="Chen C."/>
            <person name="Cichocki N."/>
            <person name="Clum A."/>
            <person name="Culley D."/>
            <person name="Crous P.W."/>
            <person name="Fauchery L."/>
            <person name="Girlanda M."/>
            <person name="Hayes R.D."/>
            <person name="Keri Z."/>
            <person name="LaButti K."/>
            <person name="Lipzen A."/>
            <person name="Lombard V."/>
            <person name="Magnuson J."/>
            <person name="Maillard F."/>
            <person name="Murat C."/>
            <person name="Nolan M."/>
            <person name="Ohm R.A."/>
            <person name="Pangilinan J."/>
            <person name="Pereira M.F."/>
            <person name="Perotto S."/>
            <person name="Peter M."/>
            <person name="Pfister S."/>
            <person name="Riley R."/>
            <person name="Sitrit Y."/>
            <person name="Stielow J.B."/>
            <person name="Szollosi G."/>
            <person name="Zifcakova L."/>
            <person name="Stursova M."/>
            <person name="Spatafora J.W."/>
            <person name="Tedersoo L."/>
            <person name="Vaario L.M."/>
            <person name="Yamada A."/>
            <person name="Yan M."/>
            <person name="Wang P."/>
            <person name="Xu J."/>
            <person name="Bruns T."/>
            <person name="Baldrian P."/>
            <person name="Vilgalys R."/>
            <person name="Dunand C."/>
            <person name="Henrissat B."/>
            <person name="Grigoriev I.V."/>
            <person name="Hibbett D."/>
            <person name="Nagy L.G."/>
            <person name="Martin F.M."/>
        </authorList>
    </citation>
    <scope>NUCLEOTIDE SEQUENCE</scope>
    <source>
        <strain evidence="2">UP504</strain>
    </source>
</reference>
<dbReference type="PANTHER" id="PTHR14778">
    <property type="entry name" value="KINETOCHORE-ASSOCIATED PROTEIN DSN1 HOMOLOG"/>
    <property type="match status" value="1"/>
</dbReference>
<dbReference type="Proteomes" id="UP000886523">
    <property type="component" value="Unassembled WGS sequence"/>
</dbReference>
<gene>
    <name evidence="2" type="ORF">BS47DRAFT_1379304</name>
</gene>
<dbReference type="GO" id="GO:0051301">
    <property type="term" value="P:cell division"/>
    <property type="evidence" value="ECO:0007669"/>
    <property type="project" value="InterPro"/>
</dbReference>
<feature type="region of interest" description="Disordered" evidence="1">
    <location>
        <begin position="1"/>
        <end position="70"/>
    </location>
</feature>
<sequence length="375" mass="41186">MEVSPPPKRKTLHSEDEPLPKPPPPKRPKKPASTIGGLTIIPTRRVLPTRRRTSESIGKSGGIIVPHPNVEPSQYHRHISVEVPPAQRMRQLLVWSSSRAQNASSPTSLATLPIVAPDMKLRLKNIQDDVIRMLAEGQVHTNPSSGDKAEGKASGHKVLMPNPTNVKNQERLSRWGANIERARVEEAIWNEFTKRATDGLVKSRAPQRHSVELADWKSYLDERWKLSAMMAEAAITTPGAEEVQGQMLSHDTERQVDGLHGTVNSLSEITQRVDAYLARTFKTISAHLGARGARTWGRSSILASLWSTGVGTSLLADSPFPSLRALSRLEPVAGTQPSQAAIRAFEEAKLERKITAVPPTPSKTPKRGSTPGRKR</sequence>
<comment type="caution">
    <text evidence="2">The sequence shown here is derived from an EMBL/GenBank/DDBJ whole genome shotgun (WGS) entry which is preliminary data.</text>
</comment>
<name>A0A9P6B8M8_9AGAM</name>